<dbReference type="InterPro" id="IPR004089">
    <property type="entry name" value="MCPsignal_dom"/>
</dbReference>
<gene>
    <name evidence="10" type="ORF">GCM10008013_29670</name>
</gene>
<comment type="similarity">
    <text evidence="5">Belongs to the methyl-accepting chemotaxis (MCP) protein family.</text>
</comment>
<evidence type="ECO:0000259" key="8">
    <source>
        <dbReference type="PROSITE" id="PS50111"/>
    </source>
</evidence>
<comment type="subcellular location">
    <subcellularLocation>
        <location evidence="1">Cell membrane</location>
    </subcellularLocation>
</comment>
<accession>A0ABQ1YJ72</accession>
<keyword evidence="7" id="KW-0812">Transmembrane</keyword>
<proteinExistence type="inferred from homology"/>
<dbReference type="CDD" id="cd18774">
    <property type="entry name" value="PDC2_HK_sensor"/>
    <property type="match status" value="1"/>
</dbReference>
<dbReference type="Proteomes" id="UP000659344">
    <property type="component" value="Unassembled WGS sequence"/>
</dbReference>
<evidence type="ECO:0000313" key="10">
    <source>
        <dbReference type="EMBL" id="GGH27950.1"/>
    </source>
</evidence>
<feature type="domain" description="HAMP" evidence="9">
    <location>
        <begin position="337"/>
        <end position="389"/>
    </location>
</feature>
<dbReference type="Pfam" id="PF00015">
    <property type="entry name" value="MCPsignal"/>
    <property type="match status" value="1"/>
</dbReference>
<dbReference type="Pfam" id="PF00672">
    <property type="entry name" value="HAMP"/>
    <property type="match status" value="1"/>
</dbReference>
<evidence type="ECO:0000256" key="5">
    <source>
        <dbReference type="ARBA" id="ARBA00029447"/>
    </source>
</evidence>
<evidence type="ECO:0000259" key="9">
    <source>
        <dbReference type="PROSITE" id="PS50885"/>
    </source>
</evidence>
<feature type="domain" description="Methyl-accepting transducer" evidence="8">
    <location>
        <begin position="408"/>
        <end position="665"/>
    </location>
</feature>
<sequence length="694" mass="75698">MKNSLQATTNVKKSWLGNMGFNPSKSVGARLFVIFFFATMVFVLSLGLVSYNMSKNTIQNNAQLANQQAVSLTAEKLELILQRYEDSLQQSLFTSELQDMVRQASLESTDSRQQIVLKQKISAALGNWVFANPGVLAAYIIPKNDIMANVVYGTADEEFLDGVKDHEWYKTLMETKQSLWLAGESRSEDQPPSIFRLAKTLANSRGNSSYVVVVDMRTSIMTDELKKADLGGQSLLQLVTSDKQMIASSDDTGSFSSEAVFAGNESQKEQGSLKGKDVNGRPVLTVYSTIGLTHWKLVSTLPVAYLVKDVNKIISTTYITAGIVALIALFIGIWMAKTIADPLRTMQGLMQRAAKGNLNVRMKQRGKDEIGQLSSSFNDMMEQITSLVEQTHLTAIEVLDTAGELSDASRKTAISAKEIAVATEEIAIGATNLALEAERGNGFTEQFSDEMGRVIEANRAMNNAALAVGESSVRGITQLEALLETTQSTEQSTEILLGKVSSLNETASSVLQILEVLQNITKQTNILSLNATIEAARAGVAGKGFKVVADEIRGLAEQSRQSIDMVRQITDRIMSEMNDTVNVLSEVIPLYGVQMKAVKGTNEIFISVQEQMDSFIHRLESVTTSIDSLQQSQIVLVKTMGNVSVVAEQSSASSEEVASLSGEQENVSEVLVELSAKLENASVRLKERLAMFAR</sequence>
<keyword evidence="4 6" id="KW-0807">Transducer</keyword>
<dbReference type="SMART" id="SM00283">
    <property type="entry name" value="MA"/>
    <property type="match status" value="1"/>
</dbReference>
<dbReference type="Gene3D" id="3.30.450.20">
    <property type="entry name" value="PAS domain"/>
    <property type="match status" value="1"/>
</dbReference>
<dbReference type="InterPro" id="IPR003660">
    <property type="entry name" value="HAMP_dom"/>
</dbReference>
<reference evidence="11" key="1">
    <citation type="journal article" date="2019" name="Int. J. Syst. Evol. Microbiol.">
        <title>The Global Catalogue of Microorganisms (GCM) 10K type strain sequencing project: providing services to taxonomists for standard genome sequencing and annotation.</title>
        <authorList>
            <consortium name="The Broad Institute Genomics Platform"/>
            <consortium name="The Broad Institute Genome Sequencing Center for Infectious Disease"/>
            <person name="Wu L."/>
            <person name="Ma J."/>
        </authorList>
    </citation>
    <scope>NUCLEOTIDE SEQUENCE [LARGE SCALE GENOMIC DNA]</scope>
    <source>
        <strain evidence="11">CGMCC 1.12769</strain>
    </source>
</reference>
<dbReference type="PANTHER" id="PTHR32089:SF112">
    <property type="entry name" value="LYSOZYME-LIKE PROTEIN-RELATED"/>
    <property type="match status" value="1"/>
</dbReference>
<comment type="caution">
    <text evidence="10">The sequence shown here is derived from an EMBL/GenBank/DDBJ whole genome shotgun (WGS) entry which is preliminary data.</text>
</comment>
<evidence type="ECO:0000256" key="1">
    <source>
        <dbReference type="ARBA" id="ARBA00004236"/>
    </source>
</evidence>
<feature type="transmembrane region" description="Helical" evidence="7">
    <location>
        <begin position="313"/>
        <end position="336"/>
    </location>
</feature>
<dbReference type="SMART" id="SM00304">
    <property type="entry name" value="HAMP"/>
    <property type="match status" value="1"/>
</dbReference>
<organism evidence="10 11">
    <name type="scientific">Paenibacillus segetis</name>
    <dbReference type="NCBI Taxonomy" id="1325360"/>
    <lineage>
        <taxon>Bacteria</taxon>
        <taxon>Bacillati</taxon>
        <taxon>Bacillota</taxon>
        <taxon>Bacilli</taxon>
        <taxon>Bacillales</taxon>
        <taxon>Paenibacillaceae</taxon>
        <taxon>Paenibacillus</taxon>
    </lineage>
</organism>
<evidence type="ECO:0000256" key="3">
    <source>
        <dbReference type="ARBA" id="ARBA00023136"/>
    </source>
</evidence>
<dbReference type="SUPFAM" id="SSF58104">
    <property type="entry name" value="Methyl-accepting chemotaxis protein (MCP) signaling domain"/>
    <property type="match status" value="1"/>
</dbReference>
<evidence type="ECO:0000256" key="2">
    <source>
        <dbReference type="ARBA" id="ARBA00022475"/>
    </source>
</evidence>
<dbReference type="Gene3D" id="6.10.340.10">
    <property type="match status" value="1"/>
</dbReference>
<keyword evidence="2" id="KW-1003">Cell membrane</keyword>
<protein>
    <submittedName>
        <fullName evidence="10">Methyl-accepting chemotaxis protein</fullName>
    </submittedName>
</protein>
<dbReference type="RefSeq" id="WP_188540048.1">
    <property type="nucleotide sequence ID" value="NZ_BMFT01000001.1"/>
</dbReference>
<evidence type="ECO:0000256" key="4">
    <source>
        <dbReference type="ARBA" id="ARBA00023224"/>
    </source>
</evidence>
<dbReference type="Gene3D" id="1.10.287.950">
    <property type="entry name" value="Methyl-accepting chemotaxis protein"/>
    <property type="match status" value="1"/>
</dbReference>
<dbReference type="CDD" id="cd06225">
    <property type="entry name" value="HAMP"/>
    <property type="match status" value="1"/>
</dbReference>
<keyword evidence="3 7" id="KW-0472">Membrane</keyword>
<dbReference type="PROSITE" id="PS50885">
    <property type="entry name" value="HAMP"/>
    <property type="match status" value="1"/>
</dbReference>
<evidence type="ECO:0000256" key="7">
    <source>
        <dbReference type="SAM" id="Phobius"/>
    </source>
</evidence>
<keyword evidence="11" id="KW-1185">Reference proteome</keyword>
<name>A0ABQ1YJ72_9BACL</name>
<dbReference type="PANTHER" id="PTHR32089">
    <property type="entry name" value="METHYL-ACCEPTING CHEMOTAXIS PROTEIN MCPB"/>
    <property type="match status" value="1"/>
</dbReference>
<keyword evidence="7" id="KW-1133">Transmembrane helix</keyword>
<dbReference type="EMBL" id="BMFT01000001">
    <property type="protein sequence ID" value="GGH27950.1"/>
    <property type="molecule type" value="Genomic_DNA"/>
</dbReference>
<evidence type="ECO:0000256" key="6">
    <source>
        <dbReference type="PROSITE-ProRule" id="PRU00284"/>
    </source>
</evidence>
<feature type="transmembrane region" description="Helical" evidence="7">
    <location>
        <begin position="27"/>
        <end position="49"/>
    </location>
</feature>
<dbReference type="PROSITE" id="PS50111">
    <property type="entry name" value="CHEMOTAXIS_TRANSDUC_2"/>
    <property type="match status" value="1"/>
</dbReference>
<evidence type="ECO:0000313" key="11">
    <source>
        <dbReference type="Proteomes" id="UP000659344"/>
    </source>
</evidence>